<dbReference type="Proteomes" id="UP001500665">
    <property type="component" value="Unassembled WGS sequence"/>
</dbReference>
<accession>A0ABN1RPT6</accession>
<keyword evidence="1" id="KW-1133">Transmembrane helix</keyword>
<sequence length="108" mass="10719">MSARTLRRAGAVLLAGGAATVLIAYLAGAGLDRADKIASVCGLFIGLCGLGLALYGLVAARRSGDAAPVRTVHNEVHPGSAPSTIIQGDHFGTVNLGVPPSAPEDGST</sequence>
<protein>
    <submittedName>
        <fullName evidence="2">Uncharacterized protein</fullName>
    </submittedName>
</protein>
<dbReference type="EMBL" id="BAAAHH010000025">
    <property type="protein sequence ID" value="GAA0961289.1"/>
    <property type="molecule type" value="Genomic_DNA"/>
</dbReference>
<keyword evidence="3" id="KW-1185">Reference proteome</keyword>
<evidence type="ECO:0000256" key="1">
    <source>
        <dbReference type="SAM" id="Phobius"/>
    </source>
</evidence>
<comment type="caution">
    <text evidence="2">The sequence shown here is derived from an EMBL/GenBank/DDBJ whole genome shotgun (WGS) entry which is preliminary data.</text>
</comment>
<evidence type="ECO:0000313" key="2">
    <source>
        <dbReference type="EMBL" id="GAA0961289.1"/>
    </source>
</evidence>
<name>A0ABN1RPT6_9ACTN</name>
<proteinExistence type="predicted"/>
<reference evidence="2 3" key="1">
    <citation type="journal article" date="2019" name="Int. J. Syst. Evol. Microbiol.">
        <title>The Global Catalogue of Microorganisms (GCM) 10K type strain sequencing project: providing services to taxonomists for standard genome sequencing and annotation.</title>
        <authorList>
            <consortium name="The Broad Institute Genomics Platform"/>
            <consortium name="The Broad Institute Genome Sequencing Center for Infectious Disease"/>
            <person name="Wu L."/>
            <person name="Ma J."/>
        </authorList>
    </citation>
    <scope>NUCLEOTIDE SEQUENCE [LARGE SCALE GENOMIC DNA]</scope>
    <source>
        <strain evidence="2 3">JCM 10696</strain>
    </source>
</reference>
<keyword evidence="1" id="KW-0472">Membrane</keyword>
<keyword evidence="1" id="KW-0812">Transmembrane</keyword>
<evidence type="ECO:0000313" key="3">
    <source>
        <dbReference type="Proteomes" id="UP001500665"/>
    </source>
</evidence>
<feature type="transmembrane region" description="Helical" evidence="1">
    <location>
        <begin position="12"/>
        <end position="31"/>
    </location>
</feature>
<dbReference type="RefSeq" id="WP_344243740.1">
    <property type="nucleotide sequence ID" value="NZ_BAAAHH010000025.1"/>
</dbReference>
<feature type="transmembrane region" description="Helical" evidence="1">
    <location>
        <begin position="37"/>
        <end position="60"/>
    </location>
</feature>
<gene>
    <name evidence="2" type="ORF">GCM10009550_53650</name>
</gene>
<organism evidence="2 3">
    <name type="scientific">Actinocorallia libanotica</name>
    <dbReference type="NCBI Taxonomy" id="46162"/>
    <lineage>
        <taxon>Bacteria</taxon>
        <taxon>Bacillati</taxon>
        <taxon>Actinomycetota</taxon>
        <taxon>Actinomycetes</taxon>
        <taxon>Streptosporangiales</taxon>
        <taxon>Thermomonosporaceae</taxon>
        <taxon>Actinocorallia</taxon>
    </lineage>
</organism>